<name>A0A0Q9WKV7_DROVI</name>
<dbReference type="EMBL" id="CH940651">
    <property type="protein sequence ID" value="KRF82177.1"/>
    <property type="molecule type" value="Genomic_DNA"/>
</dbReference>
<evidence type="ECO:0000313" key="1">
    <source>
        <dbReference type="EMBL" id="KRF82177.1"/>
    </source>
</evidence>
<gene>
    <name evidence="1" type="primary">Dvir\GJ26254</name>
    <name evidence="1" type="ORF">Dvir_GJ26254</name>
</gene>
<accession>A0A0Q9WKV7</accession>
<protein>
    <submittedName>
        <fullName evidence="1">Uncharacterized protein</fullName>
    </submittedName>
</protein>
<dbReference type="Proteomes" id="UP000008792">
    <property type="component" value="Unassembled WGS sequence"/>
</dbReference>
<reference evidence="1 2" key="1">
    <citation type="journal article" date="2007" name="Nature">
        <title>Evolution of genes and genomes on the Drosophila phylogeny.</title>
        <authorList>
            <consortium name="Drosophila 12 Genomes Consortium"/>
            <person name="Clark A.G."/>
            <person name="Eisen M.B."/>
            <person name="Smith D.R."/>
            <person name="Bergman C.M."/>
            <person name="Oliver B."/>
            <person name="Markow T.A."/>
            <person name="Kaufman T.C."/>
            <person name="Kellis M."/>
            <person name="Gelbart W."/>
            <person name="Iyer V.N."/>
            <person name="Pollard D.A."/>
            <person name="Sackton T.B."/>
            <person name="Larracuente A.M."/>
            <person name="Singh N.D."/>
            <person name="Abad J.P."/>
            <person name="Abt D.N."/>
            <person name="Adryan B."/>
            <person name="Aguade M."/>
            <person name="Akashi H."/>
            <person name="Anderson W.W."/>
            <person name="Aquadro C.F."/>
            <person name="Ardell D.H."/>
            <person name="Arguello R."/>
            <person name="Artieri C.G."/>
            <person name="Barbash D.A."/>
            <person name="Barker D."/>
            <person name="Barsanti P."/>
            <person name="Batterham P."/>
            <person name="Batzoglou S."/>
            <person name="Begun D."/>
            <person name="Bhutkar A."/>
            <person name="Blanco E."/>
            <person name="Bosak S.A."/>
            <person name="Bradley R.K."/>
            <person name="Brand A.D."/>
            <person name="Brent M.R."/>
            <person name="Brooks A.N."/>
            <person name="Brown R.H."/>
            <person name="Butlin R.K."/>
            <person name="Caggese C."/>
            <person name="Calvi B.R."/>
            <person name="Bernardo de Carvalho A."/>
            <person name="Caspi A."/>
            <person name="Castrezana S."/>
            <person name="Celniker S.E."/>
            <person name="Chang J.L."/>
            <person name="Chapple C."/>
            <person name="Chatterji S."/>
            <person name="Chinwalla A."/>
            <person name="Civetta A."/>
            <person name="Clifton S.W."/>
            <person name="Comeron J.M."/>
            <person name="Costello J.C."/>
            <person name="Coyne J.A."/>
            <person name="Daub J."/>
            <person name="David R.G."/>
            <person name="Delcher A.L."/>
            <person name="Delehaunty K."/>
            <person name="Do C.B."/>
            <person name="Ebling H."/>
            <person name="Edwards K."/>
            <person name="Eickbush T."/>
            <person name="Evans J.D."/>
            <person name="Filipski A."/>
            <person name="Findeiss S."/>
            <person name="Freyhult E."/>
            <person name="Fulton L."/>
            <person name="Fulton R."/>
            <person name="Garcia A.C."/>
            <person name="Gardiner A."/>
            <person name="Garfield D.A."/>
            <person name="Garvin B.E."/>
            <person name="Gibson G."/>
            <person name="Gilbert D."/>
            <person name="Gnerre S."/>
            <person name="Godfrey J."/>
            <person name="Good R."/>
            <person name="Gotea V."/>
            <person name="Gravely B."/>
            <person name="Greenberg A.J."/>
            <person name="Griffiths-Jones S."/>
            <person name="Gross S."/>
            <person name="Guigo R."/>
            <person name="Gustafson E.A."/>
            <person name="Haerty W."/>
            <person name="Hahn M.W."/>
            <person name="Halligan D.L."/>
            <person name="Halpern A.L."/>
            <person name="Halter G.M."/>
            <person name="Han M.V."/>
            <person name="Heger A."/>
            <person name="Hillier L."/>
            <person name="Hinrichs A.S."/>
            <person name="Holmes I."/>
            <person name="Hoskins R.A."/>
            <person name="Hubisz M.J."/>
            <person name="Hultmark D."/>
            <person name="Huntley M.A."/>
            <person name="Jaffe D.B."/>
            <person name="Jagadeeshan S."/>
            <person name="Jeck W.R."/>
            <person name="Johnson J."/>
            <person name="Jones C.D."/>
            <person name="Jordan W.C."/>
            <person name="Karpen G.H."/>
            <person name="Kataoka E."/>
            <person name="Keightley P.D."/>
            <person name="Kheradpour P."/>
            <person name="Kirkness E.F."/>
            <person name="Koerich L.B."/>
            <person name="Kristiansen K."/>
            <person name="Kudrna D."/>
            <person name="Kulathinal R.J."/>
            <person name="Kumar S."/>
            <person name="Kwok R."/>
            <person name="Lander E."/>
            <person name="Langley C.H."/>
            <person name="Lapoint R."/>
            <person name="Lazzaro B.P."/>
            <person name="Lee S.J."/>
            <person name="Levesque L."/>
            <person name="Li R."/>
            <person name="Lin C.F."/>
            <person name="Lin M.F."/>
            <person name="Lindblad-Toh K."/>
            <person name="Llopart A."/>
            <person name="Long M."/>
            <person name="Low L."/>
            <person name="Lozovsky E."/>
            <person name="Lu J."/>
            <person name="Luo M."/>
            <person name="Machado C.A."/>
            <person name="Makalowski W."/>
            <person name="Marzo M."/>
            <person name="Matsuda M."/>
            <person name="Matzkin L."/>
            <person name="McAllister B."/>
            <person name="McBride C.S."/>
            <person name="McKernan B."/>
            <person name="McKernan K."/>
            <person name="Mendez-Lago M."/>
            <person name="Minx P."/>
            <person name="Mollenhauer M.U."/>
            <person name="Montooth K."/>
            <person name="Mount S.M."/>
            <person name="Mu X."/>
            <person name="Myers E."/>
            <person name="Negre B."/>
            <person name="Newfeld S."/>
            <person name="Nielsen R."/>
            <person name="Noor M.A."/>
            <person name="O'Grady P."/>
            <person name="Pachter L."/>
            <person name="Papaceit M."/>
            <person name="Parisi M.J."/>
            <person name="Parisi M."/>
            <person name="Parts L."/>
            <person name="Pedersen J.S."/>
            <person name="Pesole G."/>
            <person name="Phillippy A.M."/>
            <person name="Ponting C.P."/>
            <person name="Pop M."/>
            <person name="Porcelli D."/>
            <person name="Powell J.R."/>
            <person name="Prohaska S."/>
            <person name="Pruitt K."/>
            <person name="Puig M."/>
            <person name="Quesneville H."/>
            <person name="Ram K.R."/>
            <person name="Rand D."/>
            <person name="Rasmussen M.D."/>
            <person name="Reed L.K."/>
            <person name="Reenan R."/>
            <person name="Reily A."/>
            <person name="Remington K.A."/>
            <person name="Rieger T.T."/>
            <person name="Ritchie M.G."/>
            <person name="Robin C."/>
            <person name="Rogers Y.H."/>
            <person name="Rohde C."/>
            <person name="Rozas J."/>
            <person name="Rubenfield M.J."/>
            <person name="Ruiz A."/>
            <person name="Russo S."/>
            <person name="Salzberg S.L."/>
            <person name="Sanchez-Gracia A."/>
            <person name="Saranga D.J."/>
            <person name="Sato H."/>
            <person name="Schaeffer S.W."/>
            <person name="Schatz M.C."/>
            <person name="Schlenke T."/>
            <person name="Schwartz R."/>
            <person name="Segarra C."/>
            <person name="Singh R.S."/>
            <person name="Sirot L."/>
            <person name="Sirota M."/>
            <person name="Sisneros N.B."/>
            <person name="Smith C.D."/>
            <person name="Smith T.F."/>
            <person name="Spieth J."/>
            <person name="Stage D.E."/>
            <person name="Stark A."/>
            <person name="Stephan W."/>
            <person name="Strausberg R.L."/>
            <person name="Strempel S."/>
            <person name="Sturgill D."/>
            <person name="Sutton G."/>
            <person name="Sutton G.G."/>
            <person name="Tao W."/>
            <person name="Teichmann S."/>
            <person name="Tobari Y.N."/>
            <person name="Tomimura Y."/>
            <person name="Tsolas J.M."/>
            <person name="Valente V.L."/>
            <person name="Venter E."/>
            <person name="Venter J.C."/>
            <person name="Vicario S."/>
            <person name="Vieira F.G."/>
            <person name="Vilella A.J."/>
            <person name="Villasante A."/>
            <person name="Walenz B."/>
            <person name="Wang J."/>
            <person name="Wasserman M."/>
            <person name="Watts T."/>
            <person name="Wilson D."/>
            <person name="Wilson R.K."/>
            <person name="Wing R.A."/>
            <person name="Wolfner M.F."/>
            <person name="Wong A."/>
            <person name="Wong G.K."/>
            <person name="Wu C.I."/>
            <person name="Wu G."/>
            <person name="Yamamoto D."/>
            <person name="Yang H.P."/>
            <person name="Yang S.P."/>
            <person name="Yorke J.A."/>
            <person name="Yoshida K."/>
            <person name="Zdobnov E."/>
            <person name="Zhang P."/>
            <person name="Zhang Y."/>
            <person name="Zimin A.V."/>
            <person name="Baldwin J."/>
            <person name="Abdouelleil A."/>
            <person name="Abdulkadir J."/>
            <person name="Abebe A."/>
            <person name="Abera B."/>
            <person name="Abreu J."/>
            <person name="Acer S.C."/>
            <person name="Aftuck L."/>
            <person name="Alexander A."/>
            <person name="An P."/>
            <person name="Anderson E."/>
            <person name="Anderson S."/>
            <person name="Arachi H."/>
            <person name="Azer M."/>
            <person name="Bachantsang P."/>
            <person name="Barry A."/>
            <person name="Bayul T."/>
            <person name="Berlin A."/>
            <person name="Bessette D."/>
            <person name="Bloom T."/>
            <person name="Blye J."/>
            <person name="Boguslavskiy L."/>
            <person name="Bonnet C."/>
            <person name="Boukhgalter B."/>
            <person name="Bourzgui I."/>
            <person name="Brown A."/>
            <person name="Cahill P."/>
            <person name="Channer S."/>
            <person name="Cheshatsang Y."/>
            <person name="Chuda L."/>
            <person name="Citroen M."/>
            <person name="Collymore A."/>
            <person name="Cooke P."/>
            <person name="Costello M."/>
            <person name="D'Aco K."/>
            <person name="Daza R."/>
            <person name="De Haan G."/>
            <person name="DeGray S."/>
            <person name="DeMaso C."/>
            <person name="Dhargay N."/>
            <person name="Dooley K."/>
            <person name="Dooley E."/>
            <person name="Doricent M."/>
            <person name="Dorje P."/>
            <person name="Dorjee K."/>
            <person name="Dupes A."/>
            <person name="Elong R."/>
            <person name="Falk J."/>
            <person name="Farina A."/>
            <person name="Faro S."/>
            <person name="Ferguson D."/>
            <person name="Fisher S."/>
            <person name="Foley C.D."/>
            <person name="Franke A."/>
            <person name="Friedrich D."/>
            <person name="Gadbois L."/>
            <person name="Gearin G."/>
            <person name="Gearin C.R."/>
            <person name="Giannoukos G."/>
            <person name="Goode T."/>
            <person name="Graham J."/>
            <person name="Grandbois E."/>
            <person name="Grewal S."/>
            <person name="Gyaltsen K."/>
            <person name="Hafez N."/>
            <person name="Hagos B."/>
            <person name="Hall J."/>
            <person name="Henson C."/>
            <person name="Hollinger A."/>
            <person name="Honan T."/>
            <person name="Huard M.D."/>
            <person name="Hughes L."/>
            <person name="Hurhula B."/>
            <person name="Husby M.E."/>
            <person name="Kamat A."/>
            <person name="Kanga B."/>
            <person name="Kashin S."/>
            <person name="Khazanovich D."/>
            <person name="Kisner P."/>
            <person name="Lance K."/>
            <person name="Lara M."/>
            <person name="Lee W."/>
            <person name="Lennon N."/>
            <person name="Letendre F."/>
            <person name="LeVine R."/>
            <person name="Lipovsky A."/>
            <person name="Liu X."/>
            <person name="Liu J."/>
            <person name="Liu S."/>
            <person name="Lokyitsang T."/>
            <person name="Lokyitsang Y."/>
            <person name="Lubonja R."/>
            <person name="Lui A."/>
            <person name="MacDonald P."/>
            <person name="Magnisalis V."/>
            <person name="Maru K."/>
            <person name="Matthews C."/>
            <person name="McCusker W."/>
            <person name="McDonough S."/>
            <person name="Mehta T."/>
            <person name="Meldrim J."/>
            <person name="Meneus L."/>
            <person name="Mihai O."/>
            <person name="Mihalev A."/>
            <person name="Mihova T."/>
            <person name="Mittelman R."/>
            <person name="Mlenga V."/>
            <person name="Montmayeur A."/>
            <person name="Mulrain L."/>
            <person name="Navidi A."/>
            <person name="Naylor J."/>
            <person name="Negash T."/>
            <person name="Nguyen T."/>
            <person name="Nguyen N."/>
            <person name="Nicol R."/>
            <person name="Norbu C."/>
            <person name="Norbu N."/>
            <person name="Novod N."/>
            <person name="O'Neill B."/>
            <person name="Osman S."/>
            <person name="Markiewicz E."/>
            <person name="Oyono O.L."/>
            <person name="Patti C."/>
            <person name="Phunkhang P."/>
            <person name="Pierre F."/>
            <person name="Priest M."/>
            <person name="Raghuraman S."/>
            <person name="Rege F."/>
            <person name="Reyes R."/>
            <person name="Rise C."/>
            <person name="Rogov P."/>
            <person name="Ross K."/>
            <person name="Ryan E."/>
            <person name="Settipalli S."/>
            <person name="Shea T."/>
            <person name="Sherpa N."/>
            <person name="Shi L."/>
            <person name="Shih D."/>
            <person name="Sparrow T."/>
            <person name="Spaulding J."/>
            <person name="Stalker J."/>
            <person name="Stange-Thomann N."/>
            <person name="Stavropoulos S."/>
            <person name="Stone C."/>
            <person name="Strader C."/>
            <person name="Tesfaye S."/>
            <person name="Thomson T."/>
            <person name="Thoulutsang Y."/>
            <person name="Thoulutsang D."/>
            <person name="Topham K."/>
            <person name="Topping I."/>
            <person name="Tsamla T."/>
            <person name="Vassiliev H."/>
            <person name="Vo A."/>
            <person name="Wangchuk T."/>
            <person name="Wangdi T."/>
            <person name="Weiand M."/>
            <person name="Wilkinson J."/>
            <person name="Wilson A."/>
            <person name="Yadav S."/>
            <person name="Young G."/>
            <person name="Yu Q."/>
            <person name="Zembek L."/>
            <person name="Zhong D."/>
            <person name="Zimmer A."/>
            <person name="Zwirko Z."/>
            <person name="Jaffe D.B."/>
            <person name="Alvarez P."/>
            <person name="Brockman W."/>
            <person name="Butler J."/>
            <person name="Chin C."/>
            <person name="Gnerre S."/>
            <person name="Grabherr M."/>
            <person name="Kleber M."/>
            <person name="Mauceli E."/>
            <person name="MacCallum I."/>
        </authorList>
    </citation>
    <scope>NUCLEOTIDE SEQUENCE [LARGE SCALE GENOMIC DNA]</scope>
    <source>
        <strain evidence="2">Tucson 15010-1051.87</strain>
    </source>
</reference>
<dbReference type="AlphaFoldDB" id="A0A0Q9WKV7"/>
<evidence type="ECO:0000313" key="2">
    <source>
        <dbReference type="Proteomes" id="UP000008792"/>
    </source>
</evidence>
<proteinExistence type="predicted"/>
<organism evidence="1 2">
    <name type="scientific">Drosophila virilis</name>
    <name type="common">Fruit fly</name>
    <dbReference type="NCBI Taxonomy" id="7244"/>
    <lineage>
        <taxon>Eukaryota</taxon>
        <taxon>Metazoa</taxon>
        <taxon>Ecdysozoa</taxon>
        <taxon>Arthropoda</taxon>
        <taxon>Hexapoda</taxon>
        <taxon>Insecta</taxon>
        <taxon>Pterygota</taxon>
        <taxon>Neoptera</taxon>
        <taxon>Endopterygota</taxon>
        <taxon>Diptera</taxon>
        <taxon>Brachycera</taxon>
        <taxon>Muscomorpha</taxon>
        <taxon>Ephydroidea</taxon>
        <taxon>Drosophilidae</taxon>
        <taxon>Drosophila</taxon>
    </lineage>
</organism>
<dbReference type="InParanoid" id="A0A0Q9WKV7"/>
<sequence>MAKSWIKVRNCVVALYNDRFCWSFFKSYFLFLLAVRCAKTIRA</sequence>
<keyword evidence="2" id="KW-1185">Reference proteome</keyword>